<feature type="region of interest" description="Disordered" evidence="4">
    <location>
        <begin position="316"/>
        <end position="346"/>
    </location>
</feature>
<keyword evidence="7" id="KW-1185">Reference proteome</keyword>
<evidence type="ECO:0000256" key="2">
    <source>
        <dbReference type="ARBA" id="ARBA00023006"/>
    </source>
</evidence>
<feature type="compositionally biased region" description="Basic and acidic residues" evidence="4">
    <location>
        <begin position="853"/>
        <end position="862"/>
    </location>
</feature>
<gene>
    <name evidence="6" type="ORF">BDQ12DRAFT_684770</name>
</gene>
<protein>
    <recommendedName>
        <fullName evidence="3">Autophagy-related protein 13</fullName>
    </recommendedName>
</protein>
<dbReference type="InterPro" id="IPR040182">
    <property type="entry name" value="ATG13"/>
</dbReference>
<dbReference type="Gene3D" id="3.30.900.10">
    <property type="entry name" value="HORMA domain"/>
    <property type="match status" value="1"/>
</dbReference>
<dbReference type="GO" id="GO:0034497">
    <property type="term" value="P:protein localization to phagophore assembly site"/>
    <property type="evidence" value="ECO:0007669"/>
    <property type="project" value="TreeGrafter"/>
</dbReference>
<feature type="region of interest" description="Disordered" evidence="4">
    <location>
        <begin position="265"/>
        <end position="304"/>
    </location>
</feature>
<feature type="region of interest" description="Disordered" evidence="4">
    <location>
        <begin position="367"/>
        <end position="897"/>
    </location>
</feature>
<dbReference type="GO" id="GO:0000407">
    <property type="term" value="C:phagophore assembly site"/>
    <property type="evidence" value="ECO:0007669"/>
    <property type="project" value="TreeGrafter"/>
</dbReference>
<proteinExistence type="inferred from homology"/>
<sequence>MSNNDIQRADQIAFHFYTKLFYVVNEARATAEMRGAAKTDKWFNLETPDSDLFTREEKEPFKSISLCPHPGPPALEIQVLLTVPELTHNQVLVYLAPDSSRVRIEPTPRFVLLESWVLSFVPHDQDVDVALPTIYKHGIPLFRSLFSLLRVLPAWKLYKRLKRRTGGVVRNGHLGIQLRVRSSFDSDTDNSILRFHTPPSPSIHDPLPVQTQSFPGVPHPLGSLSLSATYLSTANFQLDELESLLSSRFISLDLDGGDGFVPTLTKNAQRDSLTGSSLPASSGIRSTLARSPPKPIPRPGGSDSLSVAERFILPSRTASLGSGSSGSRIPPPSRPSTSNSNFTQPAQLGSMTAANPLSGLAVSRLRRESLNSSPSSSLHRDLPSAPFPMNTNPGTSSLSSSPSSGPLPIRRPNINPVHPFKSNTLSSASGSSPSLSIRQAPFASGSPLSNPAGGVPSSSLARQHQPSGSTSSNTSRIPLSPVGGGFPFASSRPSPPTFAPSSLGDRRPGTSGSGGSGERDRRVSMTDGGGGGGGTEEGSRAMPSRKRYSSSFGHRYVGSVGSTGSGAGVVIAGAGSTGSGEVAAGSAGSGGGGLVERRERKESAVNSFLSTNTDDDDISHFVQDIDSRKPLSGRDKERQKRDRQQEGRSESSDSRSDSRGEESNRGQRHDRDTTDTTIRAKGKEREVPLRAGTVFPSGATTTTSSPVALAGSPSPLAQQRTSSLSSATALVNPPITTRQLSTSPTAAQMSTSPNRGPMLTNQGEVEERLRKMNEAFLKSLEGISGGAGGSVRRKERERERTRVQRGENAGAGSGEDVHSRRGSEGGGLPSRGDSSPVGEGNLRGSPSPFAPEMRLRLGDRRQGSTSSLGNSAGASQGSQEVVGRMDFDDDSRRQSRY</sequence>
<keyword evidence="2 3" id="KW-0072">Autophagy</keyword>
<dbReference type="AlphaFoldDB" id="A0A5C3LZN6"/>
<feature type="compositionally biased region" description="Basic and acidic residues" evidence="4">
    <location>
        <begin position="883"/>
        <end position="897"/>
    </location>
</feature>
<dbReference type="PANTHER" id="PTHR13430">
    <property type="match status" value="1"/>
</dbReference>
<feature type="compositionally biased region" description="Low complexity" evidence="4">
    <location>
        <begin position="316"/>
        <end position="328"/>
    </location>
</feature>
<evidence type="ECO:0000256" key="3">
    <source>
        <dbReference type="RuleBase" id="RU361214"/>
    </source>
</evidence>
<feature type="compositionally biased region" description="Polar residues" evidence="4">
    <location>
        <begin position="265"/>
        <end position="289"/>
    </location>
</feature>
<reference evidence="6 7" key="1">
    <citation type="journal article" date="2019" name="Nat. Ecol. Evol.">
        <title>Megaphylogeny resolves global patterns of mushroom evolution.</title>
        <authorList>
            <person name="Varga T."/>
            <person name="Krizsan K."/>
            <person name="Foldi C."/>
            <person name="Dima B."/>
            <person name="Sanchez-Garcia M."/>
            <person name="Sanchez-Ramirez S."/>
            <person name="Szollosi G.J."/>
            <person name="Szarkandi J.G."/>
            <person name="Papp V."/>
            <person name="Albert L."/>
            <person name="Andreopoulos W."/>
            <person name="Angelini C."/>
            <person name="Antonin V."/>
            <person name="Barry K.W."/>
            <person name="Bougher N.L."/>
            <person name="Buchanan P."/>
            <person name="Buyck B."/>
            <person name="Bense V."/>
            <person name="Catcheside P."/>
            <person name="Chovatia M."/>
            <person name="Cooper J."/>
            <person name="Damon W."/>
            <person name="Desjardin D."/>
            <person name="Finy P."/>
            <person name="Geml J."/>
            <person name="Haridas S."/>
            <person name="Hughes K."/>
            <person name="Justo A."/>
            <person name="Karasinski D."/>
            <person name="Kautmanova I."/>
            <person name="Kiss B."/>
            <person name="Kocsube S."/>
            <person name="Kotiranta H."/>
            <person name="LaButti K.M."/>
            <person name="Lechner B.E."/>
            <person name="Liimatainen K."/>
            <person name="Lipzen A."/>
            <person name="Lukacs Z."/>
            <person name="Mihaltcheva S."/>
            <person name="Morgado L.N."/>
            <person name="Niskanen T."/>
            <person name="Noordeloos M.E."/>
            <person name="Ohm R.A."/>
            <person name="Ortiz-Santana B."/>
            <person name="Ovrebo C."/>
            <person name="Racz N."/>
            <person name="Riley R."/>
            <person name="Savchenko A."/>
            <person name="Shiryaev A."/>
            <person name="Soop K."/>
            <person name="Spirin V."/>
            <person name="Szebenyi C."/>
            <person name="Tomsovsky M."/>
            <person name="Tulloss R.E."/>
            <person name="Uehling J."/>
            <person name="Grigoriev I.V."/>
            <person name="Vagvolgyi C."/>
            <person name="Papp T."/>
            <person name="Martin F.M."/>
            <person name="Miettinen O."/>
            <person name="Hibbett D.S."/>
            <person name="Nagy L.G."/>
        </authorList>
    </citation>
    <scope>NUCLEOTIDE SEQUENCE [LARGE SCALE GENOMIC DNA]</scope>
    <source>
        <strain evidence="6 7">CBS 166.37</strain>
    </source>
</reference>
<dbReference type="GO" id="GO:0034727">
    <property type="term" value="P:piecemeal microautophagy of the nucleus"/>
    <property type="evidence" value="ECO:0007669"/>
    <property type="project" value="TreeGrafter"/>
</dbReference>
<accession>A0A5C3LZN6</accession>
<evidence type="ECO:0000259" key="5">
    <source>
        <dbReference type="Pfam" id="PF10033"/>
    </source>
</evidence>
<feature type="compositionally biased region" description="Low complexity" evidence="4">
    <location>
        <begin position="390"/>
        <end position="408"/>
    </location>
</feature>
<feature type="compositionally biased region" description="Polar residues" evidence="4">
    <location>
        <begin position="456"/>
        <end position="477"/>
    </location>
</feature>
<evidence type="ECO:0000313" key="6">
    <source>
        <dbReference type="EMBL" id="TFK37873.1"/>
    </source>
</evidence>
<feature type="compositionally biased region" description="Basic and acidic residues" evidence="4">
    <location>
        <begin position="792"/>
        <end position="805"/>
    </location>
</feature>
<organism evidence="6 7">
    <name type="scientific">Crucibulum laeve</name>
    <dbReference type="NCBI Taxonomy" id="68775"/>
    <lineage>
        <taxon>Eukaryota</taxon>
        <taxon>Fungi</taxon>
        <taxon>Dikarya</taxon>
        <taxon>Basidiomycota</taxon>
        <taxon>Agaricomycotina</taxon>
        <taxon>Agaricomycetes</taxon>
        <taxon>Agaricomycetidae</taxon>
        <taxon>Agaricales</taxon>
        <taxon>Agaricineae</taxon>
        <taxon>Nidulariaceae</taxon>
        <taxon>Crucibulum</taxon>
    </lineage>
</organism>
<feature type="compositionally biased region" description="Polar residues" evidence="4">
    <location>
        <begin position="715"/>
        <end position="763"/>
    </location>
</feature>
<evidence type="ECO:0000313" key="7">
    <source>
        <dbReference type="Proteomes" id="UP000308652"/>
    </source>
</evidence>
<comment type="similarity">
    <text evidence="1 3">Belongs to the ATG13 family. Fungi subfamily.</text>
</comment>
<evidence type="ECO:0000256" key="1">
    <source>
        <dbReference type="ARBA" id="ARBA00005246"/>
    </source>
</evidence>
<dbReference type="GO" id="GO:0005829">
    <property type="term" value="C:cytosol"/>
    <property type="evidence" value="ECO:0007669"/>
    <property type="project" value="TreeGrafter"/>
</dbReference>
<name>A0A5C3LZN6_9AGAR</name>
<dbReference type="PANTHER" id="PTHR13430:SF4">
    <property type="entry name" value="AUTOPHAGY-RELATED PROTEIN 13"/>
    <property type="match status" value="1"/>
</dbReference>
<feature type="compositionally biased region" description="Gly residues" evidence="4">
    <location>
        <begin position="527"/>
        <end position="536"/>
    </location>
</feature>
<dbReference type="EMBL" id="ML213606">
    <property type="protein sequence ID" value="TFK37873.1"/>
    <property type="molecule type" value="Genomic_DNA"/>
</dbReference>
<feature type="compositionally biased region" description="Basic and acidic residues" evidence="4">
    <location>
        <begin position="623"/>
        <end position="674"/>
    </location>
</feature>
<dbReference type="Pfam" id="PF10033">
    <property type="entry name" value="ATG13"/>
    <property type="match status" value="1"/>
</dbReference>
<dbReference type="STRING" id="68775.A0A5C3LZN6"/>
<dbReference type="Proteomes" id="UP000308652">
    <property type="component" value="Unassembled WGS sequence"/>
</dbReference>
<dbReference type="OrthoDB" id="70161at2759"/>
<feature type="compositionally biased region" description="Low complexity" evidence="4">
    <location>
        <begin position="568"/>
        <end position="586"/>
    </location>
</feature>
<dbReference type="InterPro" id="IPR018731">
    <property type="entry name" value="Atg13_N"/>
</dbReference>
<dbReference type="InterPro" id="IPR036570">
    <property type="entry name" value="HORMA_dom_sf"/>
</dbReference>
<evidence type="ECO:0000256" key="4">
    <source>
        <dbReference type="SAM" id="MobiDB-lite"/>
    </source>
</evidence>
<feature type="domain" description="Autophagy-related protein 13 N-terminal" evidence="5">
    <location>
        <begin position="15"/>
        <end position="236"/>
    </location>
</feature>
<feature type="compositionally biased region" description="Low complexity" evidence="4">
    <location>
        <begin position="422"/>
        <end position="436"/>
    </location>
</feature>
<dbReference type="GO" id="GO:0000423">
    <property type="term" value="P:mitophagy"/>
    <property type="evidence" value="ECO:0007669"/>
    <property type="project" value="TreeGrafter"/>
</dbReference>
<dbReference type="GO" id="GO:1990316">
    <property type="term" value="C:Atg1/ULK1 kinase complex"/>
    <property type="evidence" value="ECO:0007669"/>
    <property type="project" value="InterPro"/>
</dbReference>
<feature type="compositionally biased region" description="Polar residues" evidence="4">
    <location>
        <begin position="863"/>
        <end position="879"/>
    </location>
</feature>